<protein>
    <submittedName>
        <fullName evidence="7">LysR family transcriptional regulator</fullName>
    </submittedName>
</protein>
<dbReference type="PANTHER" id="PTHR30118">
    <property type="entry name" value="HTH-TYPE TRANSCRIPTIONAL REGULATOR LEUO-RELATED"/>
    <property type="match status" value="1"/>
</dbReference>
<dbReference type="CDD" id="cd08417">
    <property type="entry name" value="PBP2_Nitroaromatics_like"/>
    <property type="match status" value="1"/>
</dbReference>
<comment type="similarity">
    <text evidence="1">Belongs to the LysR transcriptional regulatory family.</text>
</comment>
<comment type="caution">
    <text evidence="7">The sequence shown here is derived from an EMBL/GenBank/DDBJ whole genome shotgun (WGS) entry which is preliminary data.</text>
</comment>
<keyword evidence="5" id="KW-0804">Transcription</keyword>
<gene>
    <name evidence="7" type="ORF">B5V02_05065</name>
</gene>
<keyword evidence="3" id="KW-0805">Transcription regulation</keyword>
<dbReference type="SUPFAM" id="SSF46785">
    <property type="entry name" value="Winged helix' DNA-binding domain"/>
    <property type="match status" value="1"/>
</dbReference>
<dbReference type="InterPro" id="IPR037402">
    <property type="entry name" value="YidZ_PBP2"/>
</dbReference>
<dbReference type="Pfam" id="PF03466">
    <property type="entry name" value="LysR_substrate"/>
    <property type="match status" value="1"/>
</dbReference>
<sequence>MNLIAVLEAIMLERNVTRAAASLAMSQPAVSNALRRARKLTKDQLFLKTATGVQPTSRMVAMWPEIHRSLTAIRASFAPDDFDPGSDTTSFRIAVTDSLAMEGVSAITLKLQAASPRARVSFAVHTHEDSLEGIDRGALDCAVGMFASLPREVHVQSLRTDRYVCVMRSGHELAQSLSLDQFTAAAHVLATPSGLELGLVDGWLSLTGRTRTIVAVVNHFADALRIAAQSDLLTCVPLGFFNGPWRAIADERQLVVRDLPFETEKLLYKLIWHERLHTHPAHQWFRSLVGDVCGSPRDGSSIEDAAPATQA</sequence>
<evidence type="ECO:0000259" key="6">
    <source>
        <dbReference type="PROSITE" id="PS50931"/>
    </source>
</evidence>
<keyword evidence="2" id="KW-0536">Nodulation</keyword>
<dbReference type="InterPro" id="IPR036390">
    <property type="entry name" value="WH_DNA-bd_sf"/>
</dbReference>
<dbReference type="InterPro" id="IPR000847">
    <property type="entry name" value="LysR_HTH_N"/>
</dbReference>
<dbReference type="AlphaFoldDB" id="A0A2W7CA70"/>
<dbReference type="PROSITE" id="PS50931">
    <property type="entry name" value="HTH_LYSR"/>
    <property type="match status" value="1"/>
</dbReference>
<proteinExistence type="inferred from homology"/>
<dbReference type="SUPFAM" id="SSF53850">
    <property type="entry name" value="Periplasmic binding protein-like II"/>
    <property type="match status" value="1"/>
</dbReference>
<keyword evidence="4" id="KW-0238">DNA-binding</keyword>
<dbReference type="Gene3D" id="1.10.10.10">
    <property type="entry name" value="Winged helix-like DNA-binding domain superfamily/Winged helix DNA-binding domain"/>
    <property type="match status" value="1"/>
</dbReference>
<dbReference type="Pfam" id="PF00126">
    <property type="entry name" value="HTH_1"/>
    <property type="match status" value="1"/>
</dbReference>
<keyword evidence="8" id="KW-1185">Reference proteome</keyword>
<reference evidence="8" key="1">
    <citation type="submission" date="2017-03" db="EMBL/GenBank/DDBJ databases">
        <authorList>
            <person name="Safronova V.I."/>
            <person name="Sazanova A.L."/>
            <person name="Chirak E.R."/>
        </authorList>
    </citation>
    <scope>NUCLEOTIDE SEQUENCE [LARGE SCALE GENOMIC DNA]</scope>
    <source>
        <strain evidence="8">Ach-343</strain>
    </source>
</reference>
<name>A0A2W7CA70_9HYPH</name>
<evidence type="ECO:0000256" key="2">
    <source>
        <dbReference type="ARBA" id="ARBA00022458"/>
    </source>
</evidence>
<dbReference type="GO" id="GO:0003700">
    <property type="term" value="F:DNA-binding transcription factor activity"/>
    <property type="evidence" value="ECO:0007669"/>
    <property type="project" value="InterPro"/>
</dbReference>
<evidence type="ECO:0000256" key="4">
    <source>
        <dbReference type="ARBA" id="ARBA00023125"/>
    </source>
</evidence>
<feature type="domain" description="HTH lysR-type" evidence="6">
    <location>
        <begin position="1"/>
        <end position="56"/>
    </location>
</feature>
<dbReference type="InterPro" id="IPR050389">
    <property type="entry name" value="LysR-type_TF"/>
</dbReference>
<evidence type="ECO:0000256" key="1">
    <source>
        <dbReference type="ARBA" id="ARBA00009437"/>
    </source>
</evidence>
<evidence type="ECO:0000313" key="7">
    <source>
        <dbReference type="EMBL" id="PZV40015.1"/>
    </source>
</evidence>
<evidence type="ECO:0000256" key="3">
    <source>
        <dbReference type="ARBA" id="ARBA00023015"/>
    </source>
</evidence>
<dbReference type="PANTHER" id="PTHR30118:SF15">
    <property type="entry name" value="TRANSCRIPTIONAL REGULATORY PROTEIN"/>
    <property type="match status" value="1"/>
</dbReference>
<dbReference type="OrthoDB" id="528082at2"/>
<dbReference type="Gene3D" id="3.40.190.10">
    <property type="entry name" value="Periplasmic binding protein-like II"/>
    <property type="match status" value="2"/>
</dbReference>
<evidence type="ECO:0000313" key="8">
    <source>
        <dbReference type="Proteomes" id="UP000248616"/>
    </source>
</evidence>
<organism evidence="7 8">
    <name type="scientific">Mesorhizobium kowhaii</name>
    <dbReference type="NCBI Taxonomy" id="1300272"/>
    <lineage>
        <taxon>Bacteria</taxon>
        <taxon>Pseudomonadati</taxon>
        <taxon>Pseudomonadota</taxon>
        <taxon>Alphaproteobacteria</taxon>
        <taxon>Hyphomicrobiales</taxon>
        <taxon>Phyllobacteriaceae</taxon>
        <taxon>Mesorhizobium</taxon>
    </lineage>
</organism>
<dbReference type="InterPro" id="IPR005119">
    <property type="entry name" value="LysR_subst-bd"/>
</dbReference>
<evidence type="ECO:0000256" key="5">
    <source>
        <dbReference type="ARBA" id="ARBA00023163"/>
    </source>
</evidence>
<accession>A0A2W7CA70</accession>
<dbReference type="InterPro" id="IPR036388">
    <property type="entry name" value="WH-like_DNA-bd_sf"/>
</dbReference>
<dbReference type="EMBL" id="MZXV01000013">
    <property type="protein sequence ID" value="PZV40015.1"/>
    <property type="molecule type" value="Genomic_DNA"/>
</dbReference>
<dbReference type="Proteomes" id="UP000248616">
    <property type="component" value="Unassembled WGS sequence"/>
</dbReference>
<dbReference type="GO" id="GO:0003677">
    <property type="term" value="F:DNA binding"/>
    <property type="evidence" value="ECO:0007669"/>
    <property type="project" value="UniProtKB-KW"/>
</dbReference>